<organism evidence="4 5">
    <name type="scientific">Plasmodium relictum</name>
    <dbReference type="NCBI Taxonomy" id="85471"/>
    <lineage>
        <taxon>Eukaryota</taxon>
        <taxon>Sar</taxon>
        <taxon>Alveolata</taxon>
        <taxon>Apicomplexa</taxon>
        <taxon>Aconoidasida</taxon>
        <taxon>Haemosporida</taxon>
        <taxon>Plasmodiidae</taxon>
        <taxon>Plasmodium</taxon>
        <taxon>Plasmodium (Haemamoeba)</taxon>
    </lineage>
</organism>
<keyword evidence="1" id="KW-0240">DNA-directed RNA polymerase</keyword>
<protein>
    <recommendedName>
        <fullName evidence="1">DNA-directed RNA polymerase III subunit RPC3</fullName>
        <shortName evidence="1">RNA polymerase III subunit C3</shortName>
    </recommendedName>
</protein>
<dbReference type="VEuPathDB" id="PlasmoDB:PRELSG_0943200"/>
<proteinExistence type="inferred from homology"/>
<dbReference type="GO" id="GO:0005666">
    <property type="term" value="C:RNA polymerase III complex"/>
    <property type="evidence" value="ECO:0007669"/>
    <property type="project" value="UniProtKB-UniRule"/>
</dbReference>
<dbReference type="InterPro" id="IPR036388">
    <property type="entry name" value="WH-like_DNA-bd_sf"/>
</dbReference>
<accession>A0A1J1H603</accession>
<dbReference type="OrthoDB" id="272392at2759"/>
<feature type="compositionally biased region" description="Polar residues" evidence="3">
    <location>
        <begin position="384"/>
        <end position="394"/>
    </location>
</feature>
<dbReference type="RefSeq" id="XP_028533332.1">
    <property type="nucleotide sequence ID" value="XM_028676887.1"/>
</dbReference>
<comment type="similarity">
    <text evidence="1">Belongs to the eukaryotic RPC3/POLR3C RNA polymerase subunit family.</text>
</comment>
<dbReference type="KEGG" id="prel:PRELSG_0943200"/>
<dbReference type="OMA" id="YKYMKGC"/>
<dbReference type="Proteomes" id="UP000220158">
    <property type="component" value="Chromosome 9"/>
</dbReference>
<dbReference type="EMBL" id="LN835304">
    <property type="protein sequence ID" value="CRH00329.1"/>
    <property type="molecule type" value="Genomic_DNA"/>
</dbReference>
<sequence length="803" mass="95211">MINNELDYLKYIICDIFGYSCSEIVELILVYGNKLTINEIINLSNYEFNIVRNILLCLLIHNILDINIIYSKLDECNHVTNDDKKITLSFEEKNNENILNKKIEKNKEMNLNEICLLPDNENYKYMKGCKCTYCICKIKRVEYFVIIKNIYVLVRYSSIFYYIHPTCINQKNETSVENVNNTNNNYNFFHSENTNDDNIIYLDDKNEQALERDDIINFIEKIILIRIIKNGRMTVDNCLKDLKHDDYVEVCKKKIPNISKRKLRLIFLQLLKKKFIKKCKYFNEHVCENNKNQNENLLIYDNSINYINLDYNQTVDNIENNIDDTQNNFNSINSNNNKINNNFNSLDNNINNNYNYNIIDNNIDNILLYHKANNTNDTKKHNMPNINGQSNDVKSTSKKGKKMQREASSVIIDKKKRKRNTETNNIKKVNIYQDENDIDDIFNIHDELNKNKNNNLVYNNNINEKYNEKFLEKDKVLVINKINENPHKANYSNDTNCFLNKEDMQNNLLEYLDNPFTYFQANSEVLSLLYLKQECFNFIINYYNLNEIAKCILFYLLKNVQLNYSFEDNNYNITSSFSSFENIEKYVIEKLKKKKIFVDKNIVLHNLNTLIKYPDNLIKTQCNEIICYAADFYNIKTIYKSKITSNIIENMIGLDALRIWNFLISTSDEKSNDEIISENVLIPLNDVRKKLYNLLYHGFIKCHECNNSNNNKTYIKHSLSFSTNIYYTNNKIKENLFIIAKNIYIRKFYENNEINTLHNKSNICVNDKDDNKKTNSLTSREYAVDYLEISLINVDKFIFIFNA</sequence>
<dbReference type="PANTHER" id="PTHR12949">
    <property type="entry name" value="RNA POLYMERASE III DNA DIRECTED -RELATED"/>
    <property type="match status" value="1"/>
</dbReference>
<dbReference type="InterPro" id="IPR039748">
    <property type="entry name" value="RPC3"/>
</dbReference>
<comment type="subcellular location">
    <subcellularLocation>
        <location evidence="1">Nucleus</location>
    </subcellularLocation>
</comment>
<evidence type="ECO:0000313" key="5">
    <source>
        <dbReference type="Proteomes" id="UP000220158"/>
    </source>
</evidence>
<evidence type="ECO:0000256" key="1">
    <source>
        <dbReference type="RuleBase" id="RU367076"/>
    </source>
</evidence>
<keyword evidence="1" id="KW-0804">Transcription</keyword>
<name>A0A1J1H603_PLARL</name>
<evidence type="ECO:0000313" key="4">
    <source>
        <dbReference type="EMBL" id="CRH00329.1"/>
    </source>
</evidence>
<comment type="function">
    <text evidence="1">DNA-dependent RNA polymerase catalyzes the transcription of DNA into RNA using the four ribonucleoside triphosphates as substrates. Specific core component of RNA polymerase III which synthesizes small RNAs, such as 5S rRNA and tRNAs.</text>
</comment>
<dbReference type="Gene3D" id="1.10.10.10">
    <property type="entry name" value="Winged helix-like DNA-binding domain superfamily/Winged helix DNA-binding domain"/>
    <property type="match status" value="2"/>
</dbReference>
<keyword evidence="1" id="KW-0539">Nucleus</keyword>
<dbReference type="PANTHER" id="PTHR12949:SF0">
    <property type="entry name" value="DNA-DIRECTED RNA POLYMERASE III SUBUNIT RPC3"/>
    <property type="match status" value="1"/>
</dbReference>
<reference evidence="4 5" key="1">
    <citation type="submission" date="2015-04" db="EMBL/GenBank/DDBJ databases">
        <authorList>
            <consortium name="Pathogen Informatics"/>
        </authorList>
    </citation>
    <scope>NUCLEOTIDE SEQUENCE [LARGE SCALE GENOMIC DNA]</scope>
    <source>
        <strain evidence="4 5">SGS1</strain>
    </source>
</reference>
<evidence type="ECO:0000256" key="2">
    <source>
        <dbReference type="SAM" id="Coils"/>
    </source>
</evidence>
<dbReference type="GO" id="GO:0003697">
    <property type="term" value="F:single-stranded DNA binding"/>
    <property type="evidence" value="ECO:0007669"/>
    <property type="project" value="UniProtKB-UniRule"/>
</dbReference>
<keyword evidence="5" id="KW-1185">Reference proteome</keyword>
<feature type="region of interest" description="Disordered" evidence="3">
    <location>
        <begin position="377"/>
        <end position="408"/>
    </location>
</feature>
<dbReference type="AlphaFoldDB" id="A0A1J1H603"/>
<feature type="coiled-coil region" evidence="2">
    <location>
        <begin position="308"/>
        <end position="342"/>
    </location>
</feature>
<gene>
    <name evidence="4" type="ORF">PRELSG_0943200</name>
</gene>
<keyword evidence="2" id="KW-0175">Coiled coil</keyword>
<dbReference type="GeneID" id="39736445"/>
<comment type="subunit">
    <text evidence="1">Component of the RNA polymerase III (Pol III) complex consisting of 17 subunits.</text>
</comment>
<evidence type="ECO:0000256" key="3">
    <source>
        <dbReference type="SAM" id="MobiDB-lite"/>
    </source>
</evidence>